<feature type="domain" description="Aldehyde dehydrogenase" evidence="5">
    <location>
        <begin position="31"/>
        <end position="492"/>
    </location>
</feature>
<comment type="similarity">
    <text evidence="1 4">Belongs to the aldehyde dehydrogenase family.</text>
</comment>
<dbReference type="InterPro" id="IPR016162">
    <property type="entry name" value="Ald_DH_N"/>
</dbReference>
<dbReference type="EMBL" id="JADNRY010000038">
    <property type="protein sequence ID" value="KAF9070663.1"/>
    <property type="molecule type" value="Genomic_DNA"/>
</dbReference>
<dbReference type="Pfam" id="PF00171">
    <property type="entry name" value="Aldedh"/>
    <property type="match status" value="1"/>
</dbReference>
<dbReference type="Gene3D" id="3.40.309.10">
    <property type="entry name" value="Aldehyde Dehydrogenase, Chain A, domain 2"/>
    <property type="match status" value="1"/>
</dbReference>
<dbReference type="PROSITE" id="PS00687">
    <property type="entry name" value="ALDEHYDE_DEHYDR_GLU"/>
    <property type="match status" value="1"/>
</dbReference>
<organism evidence="6 7">
    <name type="scientific">Rhodocollybia butyracea</name>
    <dbReference type="NCBI Taxonomy" id="206335"/>
    <lineage>
        <taxon>Eukaryota</taxon>
        <taxon>Fungi</taxon>
        <taxon>Dikarya</taxon>
        <taxon>Basidiomycota</taxon>
        <taxon>Agaricomycotina</taxon>
        <taxon>Agaricomycetes</taxon>
        <taxon>Agaricomycetidae</taxon>
        <taxon>Agaricales</taxon>
        <taxon>Marasmiineae</taxon>
        <taxon>Omphalotaceae</taxon>
        <taxon>Rhodocollybia</taxon>
    </lineage>
</organism>
<protein>
    <submittedName>
        <fullName evidence="6">Aldehyde dehydrogenase</fullName>
    </submittedName>
</protein>
<dbReference type="InterPro" id="IPR016163">
    <property type="entry name" value="Ald_DH_C"/>
</dbReference>
<dbReference type="PANTHER" id="PTHR11699">
    <property type="entry name" value="ALDEHYDE DEHYDROGENASE-RELATED"/>
    <property type="match status" value="1"/>
</dbReference>
<gene>
    <name evidence="6" type="ORF">BDP27DRAFT_1391887</name>
</gene>
<dbReference type="GO" id="GO:0004030">
    <property type="term" value="F:aldehyde dehydrogenase [NAD(P)+] activity"/>
    <property type="evidence" value="ECO:0007669"/>
    <property type="project" value="UniProtKB-ARBA"/>
</dbReference>
<keyword evidence="7" id="KW-1185">Reference proteome</keyword>
<name>A0A9P5PWQ9_9AGAR</name>
<dbReference type="InterPro" id="IPR029510">
    <property type="entry name" value="Ald_DH_CS_GLU"/>
</dbReference>
<dbReference type="InterPro" id="IPR015590">
    <property type="entry name" value="Aldehyde_DH_dom"/>
</dbReference>
<evidence type="ECO:0000256" key="1">
    <source>
        <dbReference type="ARBA" id="ARBA00009986"/>
    </source>
</evidence>
<reference evidence="6" key="1">
    <citation type="submission" date="2020-11" db="EMBL/GenBank/DDBJ databases">
        <authorList>
            <consortium name="DOE Joint Genome Institute"/>
            <person name="Ahrendt S."/>
            <person name="Riley R."/>
            <person name="Andreopoulos W."/>
            <person name="Labutti K."/>
            <person name="Pangilinan J."/>
            <person name="Ruiz-Duenas F.J."/>
            <person name="Barrasa J.M."/>
            <person name="Sanchez-Garcia M."/>
            <person name="Camarero S."/>
            <person name="Miyauchi S."/>
            <person name="Serrano A."/>
            <person name="Linde D."/>
            <person name="Babiker R."/>
            <person name="Drula E."/>
            <person name="Ayuso-Fernandez I."/>
            <person name="Pacheco R."/>
            <person name="Padilla G."/>
            <person name="Ferreira P."/>
            <person name="Barriuso J."/>
            <person name="Kellner H."/>
            <person name="Castanera R."/>
            <person name="Alfaro M."/>
            <person name="Ramirez L."/>
            <person name="Pisabarro A.G."/>
            <person name="Kuo A."/>
            <person name="Tritt A."/>
            <person name="Lipzen A."/>
            <person name="He G."/>
            <person name="Yan M."/>
            <person name="Ng V."/>
            <person name="Cullen D."/>
            <person name="Martin F."/>
            <person name="Rosso M.-N."/>
            <person name="Henrissat B."/>
            <person name="Hibbett D."/>
            <person name="Martinez A.T."/>
            <person name="Grigoriev I.V."/>
        </authorList>
    </citation>
    <scope>NUCLEOTIDE SEQUENCE</scope>
    <source>
        <strain evidence="6">AH 40177</strain>
    </source>
</reference>
<dbReference type="Gene3D" id="3.40.605.10">
    <property type="entry name" value="Aldehyde Dehydrogenase, Chain A, domain 1"/>
    <property type="match status" value="1"/>
</dbReference>
<dbReference type="FunFam" id="3.40.309.10:FF:000001">
    <property type="entry name" value="Mitochondrial aldehyde dehydrogenase 2"/>
    <property type="match status" value="1"/>
</dbReference>
<sequence>MHSSWSYNLETPVYVGKITAPTGLFINGAFVDGSNNSTIDVLNPTTGEVITQVSEGTSKDVDIAVEAAETAFNTAWGLKVPGSVRGKLLAKLATLMEESTDELAAIEALNSGSTYTVMREWRVPMCIAFIRYYAGWADKISGQVIETDERKLTYTRHEPIGVVGQIIPWNSPLLMFAAKIAPALAAGNTVVMKPSEMTPLTALRVCTMVQEAGFPPGVLNVVVGYGNTVGAAMSSHMKIDMISFTGSTLTGRTIMEAAAKSNLKNVTMELGGKSPNIIFNDADLDQAVKWSTRGIFLNQGQMCFAGSRIYVQSGIYDEFLTKFTAQAMQRRIGDPFNPDSNQGPQISSHQTERIMGYIKSGIEDGATVHYGGYRHGGEGGNFITPTIFTNTTPGMKIVREEIFGPVSIVIKFDDQEDVIRQANDTTYGLAAAVFTQNISQAFEVGHALKAGTVWVNCYTELSPGIPFGGYKQSGIGREYGSYALEHYVNVKAMHVNIGHKLP</sequence>
<evidence type="ECO:0000259" key="5">
    <source>
        <dbReference type="Pfam" id="PF00171"/>
    </source>
</evidence>
<evidence type="ECO:0000313" key="7">
    <source>
        <dbReference type="Proteomes" id="UP000772434"/>
    </source>
</evidence>
<dbReference type="Proteomes" id="UP000772434">
    <property type="component" value="Unassembled WGS sequence"/>
</dbReference>
<accession>A0A9P5PWQ9</accession>
<evidence type="ECO:0000313" key="6">
    <source>
        <dbReference type="EMBL" id="KAF9070663.1"/>
    </source>
</evidence>
<keyword evidence="2 4" id="KW-0560">Oxidoreductase</keyword>
<evidence type="ECO:0000256" key="2">
    <source>
        <dbReference type="ARBA" id="ARBA00023002"/>
    </source>
</evidence>
<feature type="active site" evidence="3">
    <location>
        <position position="269"/>
    </location>
</feature>
<dbReference type="FunFam" id="3.40.605.10:FF:000050">
    <property type="entry name" value="Aldehyde dehydrogenase, mitochondrial"/>
    <property type="match status" value="1"/>
</dbReference>
<dbReference type="OrthoDB" id="310895at2759"/>
<dbReference type="FunFam" id="3.40.605.10:FF:000026">
    <property type="entry name" value="Aldehyde dehydrogenase, putative"/>
    <property type="match status" value="1"/>
</dbReference>
<dbReference type="CDD" id="cd07091">
    <property type="entry name" value="ALDH_F1-2_Ald2-like"/>
    <property type="match status" value="1"/>
</dbReference>
<dbReference type="GO" id="GO:0019413">
    <property type="term" value="P:acetate biosynthetic process"/>
    <property type="evidence" value="ECO:0007669"/>
    <property type="project" value="UniProtKB-ARBA"/>
</dbReference>
<proteinExistence type="inferred from homology"/>
<evidence type="ECO:0000256" key="3">
    <source>
        <dbReference type="PROSITE-ProRule" id="PRU10007"/>
    </source>
</evidence>
<comment type="caution">
    <text evidence="6">The sequence shown here is derived from an EMBL/GenBank/DDBJ whole genome shotgun (WGS) entry which is preliminary data.</text>
</comment>
<evidence type="ECO:0000256" key="4">
    <source>
        <dbReference type="RuleBase" id="RU003345"/>
    </source>
</evidence>
<dbReference type="SUPFAM" id="SSF53720">
    <property type="entry name" value="ALDH-like"/>
    <property type="match status" value="1"/>
</dbReference>
<dbReference type="InterPro" id="IPR016161">
    <property type="entry name" value="Ald_DH/histidinol_DH"/>
</dbReference>
<dbReference type="AlphaFoldDB" id="A0A9P5PWQ9"/>